<dbReference type="Proteomes" id="UP000298588">
    <property type="component" value="Chromosome"/>
</dbReference>
<name>A0A4D7QSK7_9HYPH</name>
<sequence>MLKNTSVNVNRTARPAAFPVLAGTLGAVIASLVALATPAAAADVAIPPASSVTVSSGWTLVFDSEARYTSWSGPRGFPNNFALGTPARGSQFYVPLAFAATGLVGSDVKLELLARTGYVDARQNAGGGLVGHVSTMTDTVVSATATWLGTPGFQPFLALNANLPTGRANLAGTQAFARSDPDLVEVPTFGEGFNLGATLGGNIPIGQNSLATVSVSHTHRGAFTRDPTDIFGGLDTRIEPGASTSGTAQLAHIMGALLLRAAVTYTYTSATRIDGGLAVIQGDAFALTGTAAYTWNPEHVTTFTTAFNHTRSNANFILAVNQFQREAFNSNSNALRLRLDHAWRITPQWTLGMFGSWFHRDSNAYVPTAFQFIPAKTKLALGGSARYQVAPNSAITVRAEHFWVNQASRPDIDFGGIIPGTSIPALSFTGWTLSLGGNITF</sequence>
<dbReference type="RefSeq" id="WP_137101832.1">
    <property type="nucleotide sequence ID" value="NZ_CP039865.1"/>
</dbReference>
<dbReference type="AlphaFoldDB" id="A0A4D7QSK7"/>
<dbReference type="KEGG" id="paqt:E8L99_23465"/>
<feature type="chain" id="PRO_5020838222" description="Porin" evidence="1">
    <location>
        <begin position="42"/>
        <end position="441"/>
    </location>
</feature>
<keyword evidence="1" id="KW-0732">Signal</keyword>
<dbReference type="SUPFAM" id="SSF56935">
    <property type="entry name" value="Porins"/>
    <property type="match status" value="1"/>
</dbReference>
<evidence type="ECO:0000256" key="1">
    <source>
        <dbReference type="SAM" id="SignalP"/>
    </source>
</evidence>
<evidence type="ECO:0000313" key="2">
    <source>
        <dbReference type="EMBL" id="QCK88506.1"/>
    </source>
</evidence>
<organism evidence="2 3">
    <name type="scientific">Phreatobacter aquaticus</name>
    <dbReference type="NCBI Taxonomy" id="2570229"/>
    <lineage>
        <taxon>Bacteria</taxon>
        <taxon>Pseudomonadati</taxon>
        <taxon>Pseudomonadota</taxon>
        <taxon>Alphaproteobacteria</taxon>
        <taxon>Hyphomicrobiales</taxon>
        <taxon>Phreatobacteraceae</taxon>
        <taxon>Phreatobacter</taxon>
    </lineage>
</organism>
<dbReference type="EMBL" id="CP039865">
    <property type="protein sequence ID" value="QCK88506.1"/>
    <property type="molecule type" value="Genomic_DNA"/>
</dbReference>
<evidence type="ECO:0000313" key="3">
    <source>
        <dbReference type="Proteomes" id="UP000298588"/>
    </source>
</evidence>
<reference evidence="2 3" key="1">
    <citation type="submission" date="2019-04" db="EMBL/GenBank/DDBJ databases">
        <title>Phreatobacter aquaticus sp. nov.</title>
        <authorList>
            <person name="Choi A."/>
            <person name="Baek K."/>
        </authorList>
    </citation>
    <scope>NUCLEOTIDE SEQUENCE [LARGE SCALE GENOMIC DNA]</scope>
    <source>
        <strain evidence="2 3">NMCR1094</strain>
    </source>
</reference>
<accession>A0A4D7QSK7</accession>
<protein>
    <recommendedName>
        <fullName evidence="4">Porin</fullName>
    </recommendedName>
</protein>
<evidence type="ECO:0008006" key="4">
    <source>
        <dbReference type="Google" id="ProtNLM"/>
    </source>
</evidence>
<gene>
    <name evidence="2" type="ORF">E8L99_23465</name>
</gene>
<dbReference type="OrthoDB" id="8233471at2"/>
<proteinExistence type="predicted"/>
<keyword evidence="3" id="KW-1185">Reference proteome</keyword>
<feature type="signal peptide" evidence="1">
    <location>
        <begin position="1"/>
        <end position="41"/>
    </location>
</feature>